<evidence type="ECO:0000259" key="4">
    <source>
        <dbReference type="Pfam" id="PF13439"/>
    </source>
</evidence>
<protein>
    <submittedName>
        <fullName evidence="5">Glycosyltransferase family 4 protein</fullName>
        <ecNumber evidence="5">2.4.-.-</ecNumber>
    </submittedName>
</protein>
<dbReference type="InterPro" id="IPR001296">
    <property type="entry name" value="Glyco_trans_1"/>
</dbReference>
<dbReference type="CDD" id="cd03801">
    <property type="entry name" value="GT4_PimA-like"/>
    <property type="match status" value="1"/>
</dbReference>
<comment type="caution">
    <text evidence="5">The sequence shown here is derived from an EMBL/GenBank/DDBJ whole genome shotgun (WGS) entry which is preliminary data.</text>
</comment>
<dbReference type="PANTHER" id="PTHR12526">
    <property type="entry name" value="GLYCOSYLTRANSFERASE"/>
    <property type="match status" value="1"/>
</dbReference>
<feature type="domain" description="Glycosyltransferase subfamily 4-like N-terminal" evidence="4">
    <location>
        <begin position="23"/>
        <end position="193"/>
    </location>
</feature>
<dbReference type="Pfam" id="PF00534">
    <property type="entry name" value="Glycos_transf_1"/>
    <property type="match status" value="1"/>
</dbReference>
<sequence length="409" mass="43758">MKQLHVVGSYPVGTHTFVLWQLHGALARGHEVHVLAANRGNEAGQAMVSRLGLQGVRATCAGFRDYPALGLDLRRFERRFAAAANSALYGRLLAERRKTFFCDLVSRPGIAGVDLVQVHFVQWAVEVGIPLARLLDKPCVVTAHGAVSDTNPDFLKHVQAEADAIVLVSDGELEAWARCTGSDRKLSRVWNGLPLPSLPAARPPHAQAGTLEIVTIGRLAQEKRIADAIDAVARVDASGPLRCNLSIFGEGPLREPLGACIRELGMDDRIRLEGNVPHDRIMARLAASDLLVHAADVEPFGMAMIEAMAVGLPVVAARSSGAVQIVADGSTGLLFACGDVDGLAAGIRTLGADGGLRRAMGEAGRERAARLFSLDSHIAGMERLWETAIARHRGDSGHTTFHQPGERRP</sequence>
<gene>
    <name evidence="5" type="ORF">ACFPTN_02350</name>
</gene>
<dbReference type="SUPFAM" id="SSF53756">
    <property type="entry name" value="UDP-Glycosyltransferase/glycogen phosphorylase"/>
    <property type="match status" value="1"/>
</dbReference>
<dbReference type="Pfam" id="PF13439">
    <property type="entry name" value="Glyco_transf_4"/>
    <property type="match status" value="1"/>
</dbReference>
<evidence type="ECO:0000256" key="2">
    <source>
        <dbReference type="ARBA" id="ARBA00022679"/>
    </source>
</evidence>
<dbReference type="EC" id="2.4.-.-" evidence="5"/>
<dbReference type="InterPro" id="IPR028098">
    <property type="entry name" value="Glyco_trans_4-like_N"/>
</dbReference>
<dbReference type="GO" id="GO:0016757">
    <property type="term" value="F:glycosyltransferase activity"/>
    <property type="evidence" value="ECO:0007669"/>
    <property type="project" value="UniProtKB-KW"/>
</dbReference>
<evidence type="ECO:0000313" key="6">
    <source>
        <dbReference type="Proteomes" id="UP001595974"/>
    </source>
</evidence>
<evidence type="ECO:0000259" key="3">
    <source>
        <dbReference type="Pfam" id="PF00534"/>
    </source>
</evidence>
<dbReference type="EMBL" id="JBHSOG010000007">
    <property type="protein sequence ID" value="MFC5768207.1"/>
    <property type="molecule type" value="Genomic_DNA"/>
</dbReference>
<dbReference type="PANTHER" id="PTHR12526:SF510">
    <property type="entry name" value="D-INOSITOL 3-PHOSPHATE GLYCOSYLTRANSFERASE"/>
    <property type="match status" value="1"/>
</dbReference>
<evidence type="ECO:0000256" key="1">
    <source>
        <dbReference type="ARBA" id="ARBA00022676"/>
    </source>
</evidence>
<dbReference type="Gene3D" id="3.40.50.2000">
    <property type="entry name" value="Glycogen Phosphorylase B"/>
    <property type="match status" value="2"/>
</dbReference>
<proteinExistence type="predicted"/>
<name>A0ABW1AM21_9RHOO</name>
<organism evidence="5 6">
    <name type="scientific">Thauera sinica</name>
    <dbReference type="NCBI Taxonomy" id="2665146"/>
    <lineage>
        <taxon>Bacteria</taxon>
        <taxon>Pseudomonadati</taxon>
        <taxon>Pseudomonadota</taxon>
        <taxon>Betaproteobacteria</taxon>
        <taxon>Rhodocyclales</taxon>
        <taxon>Zoogloeaceae</taxon>
        <taxon>Thauera</taxon>
    </lineage>
</organism>
<keyword evidence="2 5" id="KW-0808">Transferase</keyword>
<keyword evidence="6" id="KW-1185">Reference proteome</keyword>
<evidence type="ECO:0000313" key="5">
    <source>
        <dbReference type="EMBL" id="MFC5768207.1"/>
    </source>
</evidence>
<keyword evidence="1 5" id="KW-0328">Glycosyltransferase</keyword>
<reference evidence="6" key="1">
    <citation type="journal article" date="2019" name="Int. J. Syst. Evol. Microbiol.">
        <title>The Global Catalogue of Microorganisms (GCM) 10K type strain sequencing project: providing services to taxonomists for standard genome sequencing and annotation.</title>
        <authorList>
            <consortium name="The Broad Institute Genomics Platform"/>
            <consortium name="The Broad Institute Genome Sequencing Center for Infectious Disease"/>
            <person name="Wu L."/>
            <person name="Ma J."/>
        </authorList>
    </citation>
    <scope>NUCLEOTIDE SEQUENCE [LARGE SCALE GENOMIC DNA]</scope>
    <source>
        <strain evidence="6">SHR3</strain>
    </source>
</reference>
<accession>A0ABW1AM21</accession>
<dbReference type="Proteomes" id="UP001595974">
    <property type="component" value="Unassembled WGS sequence"/>
</dbReference>
<feature type="domain" description="Glycosyl transferase family 1" evidence="3">
    <location>
        <begin position="211"/>
        <end position="367"/>
    </location>
</feature>
<dbReference type="RefSeq" id="WP_096449137.1">
    <property type="nucleotide sequence ID" value="NZ_JBHSOG010000007.1"/>
</dbReference>